<dbReference type="PATRIC" id="fig|1405.8.peg.4772"/>
<organism evidence="1 2">
    <name type="scientific">Bacillus clarus</name>
    <dbReference type="NCBI Taxonomy" id="2338372"/>
    <lineage>
        <taxon>Bacteria</taxon>
        <taxon>Bacillati</taxon>
        <taxon>Bacillota</taxon>
        <taxon>Bacilli</taxon>
        <taxon>Bacillales</taxon>
        <taxon>Bacillaceae</taxon>
        <taxon>Bacillus</taxon>
        <taxon>Bacillus cereus group</taxon>
    </lineage>
</organism>
<reference evidence="1 2" key="1">
    <citation type="submission" date="2014-04" db="EMBL/GenBank/DDBJ databases">
        <authorList>
            <person name="Bishop-Lilly K.A."/>
            <person name="Broomall S.M."/>
            <person name="Chain P.S."/>
            <person name="Chertkov O."/>
            <person name="Coyne S.R."/>
            <person name="Daligault H.E."/>
            <person name="Davenport K.W."/>
            <person name="Erkkila T."/>
            <person name="Frey K.G."/>
            <person name="Gibbons H.S."/>
            <person name="Gu W."/>
            <person name="Jaissle J."/>
            <person name="Johnson S.L."/>
            <person name="Koroleva G.I."/>
            <person name="Ladner J.T."/>
            <person name="Lo C.-C."/>
            <person name="Minogue T.D."/>
            <person name="Munk C."/>
            <person name="Palacios G.F."/>
            <person name="Redden C.L."/>
            <person name="Rosenzweig C.N."/>
            <person name="Scholz M.B."/>
            <person name="Teshima H."/>
            <person name="Xu Y."/>
        </authorList>
    </citation>
    <scope>NUCLEOTIDE SEQUENCE [LARGE SCALE GENOMIC DNA]</scope>
    <source>
        <strain evidence="1 2">BHP</strain>
    </source>
</reference>
<gene>
    <name evidence="1" type="ORF">DJ93_4633</name>
</gene>
<evidence type="ECO:0000313" key="2">
    <source>
        <dbReference type="Proteomes" id="UP000029389"/>
    </source>
</evidence>
<dbReference type="Proteomes" id="UP000029389">
    <property type="component" value="Unassembled WGS sequence"/>
</dbReference>
<proteinExistence type="predicted"/>
<name>A0A090YYT1_9BACI</name>
<dbReference type="RefSeq" id="WP_241484313.1">
    <property type="nucleotide sequence ID" value="NZ_JMQC01000008.1"/>
</dbReference>
<evidence type="ECO:0000313" key="1">
    <source>
        <dbReference type="EMBL" id="KFN03283.1"/>
    </source>
</evidence>
<protein>
    <submittedName>
        <fullName evidence="1">Putative stage III sporulation protein AH</fullName>
    </submittedName>
</protein>
<accession>A0A090YYT1</accession>
<sequence>MIVIDSNPKQQPYSDLLDLAFDICDEFHFVLRNDMGPLDSFGPILKKLEGSFKEMNGQSE</sequence>
<dbReference type="EMBL" id="JMQC01000008">
    <property type="protein sequence ID" value="KFN03283.1"/>
    <property type="molecule type" value="Genomic_DNA"/>
</dbReference>
<comment type="caution">
    <text evidence="1">The sequence shown here is derived from an EMBL/GenBank/DDBJ whole genome shotgun (WGS) entry which is preliminary data.</text>
</comment>
<dbReference type="AlphaFoldDB" id="A0A090YYT1"/>